<accession>A0A4Y4B6N1</accession>
<reference evidence="2 3" key="1">
    <citation type="submission" date="2019-06" db="EMBL/GenBank/DDBJ databases">
        <title>Whole genome shotgun sequence of Microbacterium liquefaciens NBRC 15037.</title>
        <authorList>
            <person name="Hosoyama A."/>
            <person name="Uohara A."/>
            <person name="Ohji S."/>
            <person name="Ichikawa N."/>
        </authorList>
    </citation>
    <scope>NUCLEOTIDE SEQUENCE [LARGE SCALE GENOMIC DNA]</scope>
    <source>
        <strain evidence="2 3">NBRC 15037</strain>
    </source>
</reference>
<gene>
    <name evidence="2" type="ORF">MLI01_04480</name>
</gene>
<keyword evidence="1" id="KW-0732">Signal</keyword>
<protein>
    <recommendedName>
        <fullName evidence="4">Ig-like domain-containing protein</fullName>
    </recommendedName>
</protein>
<evidence type="ECO:0000313" key="2">
    <source>
        <dbReference type="EMBL" id="GEC74303.1"/>
    </source>
</evidence>
<dbReference type="Proteomes" id="UP000317410">
    <property type="component" value="Unassembled WGS sequence"/>
</dbReference>
<dbReference type="RefSeq" id="WP_055865452.1">
    <property type="nucleotide sequence ID" value="NZ_BJNQ01000002.1"/>
</dbReference>
<name>A0A4Y4B6N1_MICMQ</name>
<dbReference type="AlphaFoldDB" id="A0A4Y4B6N1"/>
<feature type="chain" id="PRO_5038471517" description="Ig-like domain-containing protein" evidence="1">
    <location>
        <begin position="28"/>
        <end position="166"/>
    </location>
</feature>
<evidence type="ECO:0008006" key="4">
    <source>
        <dbReference type="Google" id="ProtNLM"/>
    </source>
</evidence>
<dbReference type="EMBL" id="BJNQ01000002">
    <property type="protein sequence ID" value="GEC74303.1"/>
    <property type="molecule type" value="Genomic_DNA"/>
</dbReference>
<evidence type="ECO:0000256" key="1">
    <source>
        <dbReference type="SAM" id="SignalP"/>
    </source>
</evidence>
<organism evidence="2 3">
    <name type="scientific">Microbacterium maritypicum</name>
    <name type="common">Microbacterium liquefaciens</name>
    <dbReference type="NCBI Taxonomy" id="33918"/>
    <lineage>
        <taxon>Bacteria</taxon>
        <taxon>Bacillati</taxon>
        <taxon>Actinomycetota</taxon>
        <taxon>Actinomycetes</taxon>
        <taxon>Micrococcales</taxon>
        <taxon>Microbacteriaceae</taxon>
        <taxon>Microbacterium</taxon>
    </lineage>
</organism>
<evidence type="ECO:0000313" key="3">
    <source>
        <dbReference type="Proteomes" id="UP000317410"/>
    </source>
</evidence>
<feature type="signal peptide" evidence="1">
    <location>
        <begin position="1"/>
        <end position="27"/>
    </location>
</feature>
<sequence length="166" mass="16958">MRRNARARILAGVVGLAVLVGVGSSPAVQMTDAAFTDSEYAAGSFTAATLAKPVVTSCTVTSFLGTFTGFTITWTSPYPKVQQRFSINNVVVDNNANVTQTGSGPYTFSSTISSGVLNTLLGSLLGSTNAVKVEATYSGTSWTSTPATRSLSVGGLLGLGGNNTCT</sequence>
<proteinExistence type="predicted"/>
<comment type="caution">
    <text evidence="2">The sequence shown here is derived from an EMBL/GenBank/DDBJ whole genome shotgun (WGS) entry which is preliminary data.</text>
</comment>